<evidence type="ECO:0000259" key="1">
    <source>
        <dbReference type="Pfam" id="PF05699"/>
    </source>
</evidence>
<dbReference type="Pfam" id="PF05699">
    <property type="entry name" value="Dimer_Tnp_hAT"/>
    <property type="match status" value="1"/>
</dbReference>
<dbReference type="SUPFAM" id="SSF53098">
    <property type="entry name" value="Ribonuclease H-like"/>
    <property type="match status" value="1"/>
</dbReference>
<organism evidence="2 3">
    <name type="scientific">Callosobruchus maculatus</name>
    <name type="common">Southern cowpea weevil</name>
    <name type="synonym">Pulse bruchid</name>
    <dbReference type="NCBI Taxonomy" id="64391"/>
    <lineage>
        <taxon>Eukaryota</taxon>
        <taxon>Metazoa</taxon>
        <taxon>Ecdysozoa</taxon>
        <taxon>Arthropoda</taxon>
        <taxon>Hexapoda</taxon>
        <taxon>Insecta</taxon>
        <taxon>Pterygota</taxon>
        <taxon>Neoptera</taxon>
        <taxon>Endopterygota</taxon>
        <taxon>Coleoptera</taxon>
        <taxon>Polyphaga</taxon>
        <taxon>Cucujiformia</taxon>
        <taxon>Chrysomeloidea</taxon>
        <taxon>Chrysomelidae</taxon>
        <taxon>Bruchinae</taxon>
        <taxon>Bruchini</taxon>
        <taxon>Callosobruchus</taxon>
    </lineage>
</organism>
<reference evidence="2 3" key="1">
    <citation type="submission" date="2019-01" db="EMBL/GenBank/DDBJ databases">
        <authorList>
            <person name="Sayadi A."/>
        </authorList>
    </citation>
    <scope>NUCLEOTIDE SEQUENCE [LARGE SCALE GENOMIC DNA]</scope>
</reference>
<accession>A0A653CH84</accession>
<dbReference type="GO" id="GO:0046983">
    <property type="term" value="F:protein dimerization activity"/>
    <property type="evidence" value="ECO:0007669"/>
    <property type="project" value="InterPro"/>
</dbReference>
<dbReference type="EMBL" id="CAACVG010007711">
    <property type="protein sequence ID" value="VEN46694.1"/>
    <property type="molecule type" value="Genomic_DNA"/>
</dbReference>
<evidence type="ECO:0000313" key="2">
    <source>
        <dbReference type="EMBL" id="VEN46694.1"/>
    </source>
</evidence>
<keyword evidence="3" id="KW-1185">Reference proteome</keyword>
<dbReference type="InterPro" id="IPR008906">
    <property type="entry name" value="HATC_C_dom"/>
</dbReference>
<feature type="non-terminal residue" evidence="2">
    <location>
        <position position="66"/>
    </location>
</feature>
<sequence>MMLHRLDSWAMELDNKPDRDETDEQVINSIQAARDSTEDILEWWKRHDCIFPNIAAMAKGFLATPA</sequence>
<dbReference type="Proteomes" id="UP000410492">
    <property type="component" value="Unassembled WGS sequence"/>
</dbReference>
<proteinExistence type="predicted"/>
<dbReference type="InterPro" id="IPR012337">
    <property type="entry name" value="RNaseH-like_sf"/>
</dbReference>
<feature type="domain" description="HAT C-terminal dimerisation" evidence="1">
    <location>
        <begin position="35"/>
        <end position="66"/>
    </location>
</feature>
<name>A0A653CH84_CALMS</name>
<evidence type="ECO:0000313" key="3">
    <source>
        <dbReference type="Proteomes" id="UP000410492"/>
    </source>
</evidence>
<dbReference type="AlphaFoldDB" id="A0A653CH84"/>
<gene>
    <name evidence="2" type="ORF">CALMAC_LOCUS8707</name>
</gene>
<dbReference type="OrthoDB" id="3062869at2759"/>
<protein>
    <recommendedName>
        <fullName evidence="1">HAT C-terminal dimerisation domain-containing protein</fullName>
    </recommendedName>
</protein>